<name>X0ZVH5_9ZZZZ</name>
<protein>
    <submittedName>
        <fullName evidence="1">Uncharacterized protein</fullName>
    </submittedName>
</protein>
<accession>X0ZVH5</accession>
<organism evidence="1">
    <name type="scientific">marine sediment metagenome</name>
    <dbReference type="NCBI Taxonomy" id="412755"/>
    <lineage>
        <taxon>unclassified sequences</taxon>
        <taxon>metagenomes</taxon>
        <taxon>ecological metagenomes</taxon>
    </lineage>
</organism>
<comment type="caution">
    <text evidence="1">The sequence shown here is derived from an EMBL/GenBank/DDBJ whole genome shotgun (WGS) entry which is preliminary data.</text>
</comment>
<proteinExistence type="predicted"/>
<evidence type="ECO:0000313" key="1">
    <source>
        <dbReference type="EMBL" id="GAG64473.1"/>
    </source>
</evidence>
<dbReference type="AlphaFoldDB" id="X0ZVH5"/>
<gene>
    <name evidence="1" type="ORF">S01H4_04487</name>
</gene>
<sequence length="105" mass="12120">MFEVAEITNDYIKIKFQESKGNLKIERSRFVSAYKMLEEKKGIWVSLGASRINTKPNTLEGRIKLDYNNKLNGLSTVSWIAAILVKVFDNIKFNYEVKSQALKML</sequence>
<dbReference type="EMBL" id="BART01001208">
    <property type="protein sequence ID" value="GAG64473.1"/>
    <property type="molecule type" value="Genomic_DNA"/>
</dbReference>
<reference evidence="1" key="1">
    <citation type="journal article" date="2014" name="Front. Microbiol.">
        <title>High frequency of phylogenetically diverse reductive dehalogenase-homologous genes in deep subseafloor sedimentary metagenomes.</title>
        <authorList>
            <person name="Kawai M."/>
            <person name="Futagami T."/>
            <person name="Toyoda A."/>
            <person name="Takaki Y."/>
            <person name="Nishi S."/>
            <person name="Hori S."/>
            <person name="Arai W."/>
            <person name="Tsubouchi T."/>
            <person name="Morono Y."/>
            <person name="Uchiyama I."/>
            <person name="Ito T."/>
            <person name="Fujiyama A."/>
            <person name="Inagaki F."/>
            <person name="Takami H."/>
        </authorList>
    </citation>
    <scope>NUCLEOTIDE SEQUENCE</scope>
    <source>
        <strain evidence="1">Expedition CK06-06</strain>
    </source>
</reference>